<name>A0A7K0J588_9ACTN</name>
<reference evidence="2 3" key="1">
    <citation type="submission" date="2019-08" db="EMBL/GenBank/DDBJ databases">
        <title>In-depth cultivation of the pig gut microbiome towards novel bacterial diversity and tailored functional studies.</title>
        <authorList>
            <person name="Wylensek D."/>
            <person name="Hitch T.C.A."/>
            <person name="Clavel T."/>
        </authorList>
    </citation>
    <scope>NUCLEOTIDE SEQUENCE [LARGE SCALE GENOMIC DNA]</scope>
    <source>
        <strain evidence="2 3">WCA-380-WT-3A</strain>
    </source>
</reference>
<evidence type="ECO:0000313" key="3">
    <source>
        <dbReference type="Proteomes" id="UP000466104"/>
    </source>
</evidence>
<gene>
    <name evidence="2" type="ORF">FYJ43_03390</name>
</gene>
<dbReference type="InterPro" id="IPR036390">
    <property type="entry name" value="WH_DNA-bd_sf"/>
</dbReference>
<keyword evidence="3" id="KW-1185">Reference proteome</keyword>
<feature type="domain" description="Transcription regulator PadR N-terminal" evidence="1">
    <location>
        <begin position="15"/>
        <end position="86"/>
    </location>
</feature>
<dbReference type="Pfam" id="PF03551">
    <property type="entry name" value="PadR"/>
    <property type="match status" value="1"/>
</dbReference>
<dbReference type="AlphaFoldDB" id="A0A7K0J588"/>
<dbReference type="SUPFAM" id="SSF46785">
    <property type="entry name" value="Winged helix' DNA-binding domain"/>
    <property type="match status" value="1"/>
</dbReference>
<dbReference type="InterPro" id="IPR052509">
    <property type="entry name" value="Metal_resp_DNA-bind_regulator"/>
</dbReference>
<dbReference type="PANTHER" id="PTHR33169">
    <property type="entry name" value="PADR-FAMILY TRANSCRIPTIONAL REGULATOR"/>
    <property type="match status" value="1"/>
</dbReference>
<evidence type="ECO:0000313" key="2">
    <source>
        <dbReference type="EMBL" id="MSS45110.1"/>
    </source>
</evidence>
<proteinExistence type="predicted"/>
<dbReference type="Proteomes" id="UP000466104">
    <property type="component" value="Unassembled WGS sequence"/>
</dbReference>
<dbReference type="Gene3D" id="1.10.10.10">
    <property type="entry name" value="Winged helix-like DNA-binding domain superfamily/Winged helix DNA-binding domain"/>
    <property type="match status" value="1"/>
</dbReference>
<dbReference type="InterPro" id="IPR005149">
    <property type="entry name" value="Tscrpt_reg_PadR_N"/>
</dbReference>
<accession>A0A7K0J588</accession>
<organism evidence="2 3">
    <name type="scientific">Cutibacterium porci</name>
    <dbReference type="NCBI Taxonomy" id="2605781"/>
    <lineage>
        <taxon>Bacteria</taxon>
        <taxon>Bacillati</taxon>
        <taxon>Actinomycetota</taxon>
        <taxon>Actinomycetes</taxon>
        <taxon>Propionibacteriales</taxon>
        <taxon>Propionibacteriaceae</taxon>
        <taxon>Cutibacterium</taxon>
    </lineage>
</organism>
<dbReference type="RefSeq" id="WP_326833268.1">
    <property type="nucleotide sequence ID" value="NZ_VUMG01000001.1"/>
</dbReference>
<sequence>MTESQLRKGTVELIVLDLLDSSSSYGGQLLDRLVEEAGVEVSSGTLYPLLGRLRKSGLVTTTWEESPIGPPRKIYELTPAGTKRLSQLKAEWDVLAQAVTRITVQKGS</sequence>
<dbReference type="PANTHER" id="PTHR33169:SF14">
    <property type="entry name" value="TRANSCRIPTIONAL REGULATOR RV3488"/>
    <property type="match status" value="1"/>
</dbReference>
<dbReference type="InterPro" id="IPR036388">
    <property type="entry name" value="WH-like_DNA-bd_sf"/>
</dbReference>
<evidence type="ECO:0000259" key="1">
    <source>
        <dbReference type="Pfam" id="PF03551"/>
    </source>
</evidence>
<dbReference type="EMBL" id="VUMG01000001">
    <property type="protein sequence ID" value="MSS45110.1"/>
    <property type="molecule type" value="Genomic_DNA"/>
</dbReference>
<protein>
    <submittedName>
        <fullName evidence="2">PadR family transcriptional regulator</fullName>
    </submittedName>
</protein>
<comment type="caution">
    <text evidence="2">The sequence shown here is derived from an EMBL/GenBank/DDBJ whole genome shotgun (WGS) entry which is preliminary data.</text>
</comment>